<protein>
    <submittedName>
        <fullName evidence="2">Uncharacterized protein</fullName>
    </submittedName>
</protein>
<evidence type="ECO:0000313" key="2">
    <source>
        <dbReference type="EMBL" id="KAG8097443.1"/>
    </source>
</evidence>
<dbReference type="EMBL" id="JAAALK010000079">
    <property type="protein sequence ID" value="KAG8097443.1"/>
    <property type="molecule type" value="Genomic_DNA"/>
</dbReference>
<gene>
    <name evidence="2" type="ORF">GUJ93_ZPchr0013g36825</name>
</gene>
<name>A0A8J5X140_ZIZPA</name>
<dbReference type="Proteomes" id="UP000729402">
    <property type="component" value="Unassembled WGS sequence"/>
</dbReference>
<keyword evidence="3" id="KW-1185">Reference proteome</keyword>
<dbReference type="AlphaFoldDB" id="A0A8J5X140"/>
<sequence length="191" mass="20429">MFSWAVRTACVLTCKRTEERRHQNTSYKLEARTPKARPNPNSYEQARRGGWSGTWIGRMVASSVDRRLSKEPRMATTASVTDWLFSSFSSACRVGLHGARRRREARETGGGDGGGGRRAEAEGVGAWRQRRRREAGEAGGGGGGGGRPGRRREAGEVGGGGGRPTRRAEAAGVGARSRREAGETGGGGEEK</sequence>
<proteinExistence type="predicted"/>
<feature type="compositionally biased region" description="Basic and acidic residues" evidence="1">
    <location>
        <begin position="177"/>
        <end position="191"/>
    </location>
</feature>
<feature type="region of interest" description="Disordered" evidence="1">
    <location>
        <begin position="96"/>
        <end position="191"/>
    </location>
</feature>
<feature type="compositionally biased region" description="Basic and acidic residues" evidence="1">
    <location>
        <begin position="104"/>
        <end position="121"/>
    </location>
</feature>
<evidence type="ECO:0000256" key="1">
    <source>
        <dbReference type="SAM" id="MobiDB-lite"/>
    </source>
</evidence>
<reference evidence="2" key="1">
    <citation type="journal article" date="2021" name="bioRxiv">
        <title>Whole Genome Assembly and Annotation of Northern Wild Rice, Zizania palustris L., Supports a Whole Genome Duplication in the Zizania Genus.</title>
        <authorList>
            <person name="Haas M."/>
            <person name="Kono T."/>
            <person name="Macchietto M."/>
            <person name="Millas R."/>
            <person name="McGilp L."/>
            <person name="Shao M."/>
            <person name="Duquette J."/>
            <person name="Hirsch C.N."/>
            <person name="Kimball J."/>
        </authorList>
    </citation>
    <scope>NUCLEOTIDE SEQUENCE</scope>
    <source>
        <tissue evidence="2">Fresh leaf tissue</tissue>
    </source>
</reference>
<organism evidence="2 3">
    <name type="scientific">Zizania palustris</name>
    <name type="common">Northern wild rice</name>
    <dbReference type="NCBI Taxonomy" id="103762"/>
    <lineage>
        <taxon>Eukaryota</taxon>
        <taxon>Viridiplantae</taxon>
        <taxon>Streptophyta</taxon>
        <taxon>Embryophyta</taxon>
        <taxon>Tracheophyta</taxon>
        <taxon>Spermatophyta</taxon>
        <taxon>Magnoliopsida</taxon>
        <taxon>Liliopsida</taxon>
        <taxon>Poales</taxon>
        <taxon>Poaceae</taxon>
        <taxon>BOP clade</taxon>
        <taxon>Oryzoideae</taxon>
        <taxon>Oryzeae</taxon>
        <taxon>Zizaniinae</taxon>
        <taxon>Zizania</taxon>
    </lineage>
</organism>
<comment type="caution">
    <text evidence="2">The sequence shown here is derived from an EMBL/GenBank/DDBJ whole genome shotgun (WGS) entry which is preliminary data.</text>
</comment>
<evidence type="ECO:0000313" key="3">
    <source>
        <dbReference type="Proteomes" id="UP000729402"/>
    </source>
</evidence>
<feature type="compositionally biased region" description="Gly residues" evidence="1">
    <location>
        <begin position="137"/>
        <end position="147"/>
    </location>
</feature>
<reference evidence="2" key="2">
    <citation type="submission" date="2021-02" db="EMBL/GenBank/DDBJ databases">
        <authorList>
            <person name="Kimball J.A."/>
            <person name="Haas M.W."/>
            <person name="Macchietto M."/>
            <person name="Kono T."/>
            <person name="Duquette J."/>
            <person name="Shao M."/>
        </authorList>
    </citation>
    <scope>NUCLEOTIDE SEQUENCE</scope>
    <source>
        <tissue evidence="2">Fresh leaf tissue</tissue>
    </source>
</reference>
<accession>A0A8J5X140</accession>